<gene>
    <name evidence="2" type="primary">ABSGL_07617.1 scaffold 8901</name>
</gene>
<dbReference type="PANTHER" id="PTHR45786">
    <property type="entry name" value="DNA BINDING PROTEIN-LIKE"/>
    <property type="match status" value="1"/>
</dbReference>
<dbReference type="Pfam" id="PF14214">
    <property type="entry name" value="Helitron_like_N"/>
    <property type="match status" value="1"/>
</dbReference>
<evidence type="ECO:0000313" key="3">
    <source>
        <dbReference type="Proteomes" id="UP000078561"/>
    </source>
</evidence>
<organism evidence="2">
    <name type="scientific">Absidia glauca</name>
    <name type="common">Pin mould</name>
    <dbReference type="NCBI Taxonomy" id="4829"/>
    <lineage>
        <taxon>Eukaryota</taxon>
        <taxon>Fungi</taxon>
        <taxon>Fungi incertae sedis</taxon>
        <taxon>Mucoromycota</taxon>
        <taxon>Mucoromycotina</taxon>
        <taxon>Mucoromycetes</taxon>
        <taxon>Mucorales</taxon>
        <taxon>Cunninghamellaceae</taxon>
        <taxon>Absidia</taxon>
    </lineage>
</organism>
<accession>A0A168P745</accession>
<keyword evidence="3" id="KW-1185">Reference proteome</keyword>
<dbReference type="STRING" id="4829.A0A168P745"/>
<proteinExistence type="predicted"/>
<evidence type="ECO:0000259" key="1">
    <source>
        <dbReference type="Pfam" id="PF14214"/>
    </source>
</evidence>
<dbReference type="InterPro" id="IPR025476">
    <property type="entry name" value="Helitron_helicase-like"/>
</dbReference>
<feature type="domain" description="Helitron helicase-like" evidence="1">
    <location>
        <begin position="515"/>
        <end position="601"/>
    </location>
</feature>
<dbReference type="InParanoid" id="A0A168P745"/>
<dbReference type="OMA" id="DKMSRPV"/>
<dbReference type="OrthoDB" id="2285825at2759"/>
<dbReference type="PANTHER" id="PTHR45786:SF74">
    <property type="entry name" value="ATP-DEPENDENT DNA HELICASE"/>
    <property type="match status" value="1"/>
</dbReference>
<dbReference type="AlphaFoldDB" id="A0A168P745"/>
<protein>
    <recommendedName>
        <fullName evidence="1">Helitron helicase-like domain-containing protein</fullName>
    </recommendedName>
</protein>
<evidence type="ECO:0000313" key="2">
    <source>
        <dbReference type="EMBL" id="SAM01867.1"/>
    </source>
</evidence>
<dbReference type="EMBL" id="LT553594">
    <property type="protein sequence ID" value="SAM01867.1"/>
    <property type="molecule type" value="Genomic_DNA"/>
</dbReference>
<name>A0A168P745_ABSGL</name>
<dbReference type="Proteomes" id="UP000078561">
    <property type="component" value="Unassembled WGS sequence"/>
</dbReference>
<reference evidence="2" key="1">
    <citation type="submission" date="2016-04" db="EMBL/GenBank/DDBJ databases">
        <authorList>
            <person name="Evans L.H."/>
            <person name="Alamgir A."/>
            <person name="Owens N."/>
            <person name="Weber N.D."/>
            <person name="Virtaneva K."/>
            <person name="Barbian K."/>
            <person name="Babar A."/>
            <person name="Rosenke K."/>
        </authorList>
    </citation>
    <scope>NUCLEOTIDE SEQUENCE [LARGE SCALE GENOMIC DNA]</scope>
    <source>
        <strain evidence="2">CBS 101.48</strain>
    </source>
</reference>
<sequence>MNFFILDSSRVKVAESVQELGLQVDDKMSRPVEAETDLYHQLRLLEGVLAAKMNCLILHSHRVKHAENVKELGVQADDKMSRPVEAETDLYHQLRLLEGVHAAKMNCLILDSSRVKVAESFQELGLQTDDKMSRPVEAEKGLVVLVEVVVKKNSNAFLLSHDTTGLLYHQLRLLEGVLAAKMNCLILHSHRVKHAEAASRRQNQPVSRNRERLPAAYISEIGRLKPFDLGAMDQICTDCGAKHWKAELPAQLPAQCNPANMFWMSCCKAGAVKVDDLQEPPEFLKVLLEANDTKGCHFTANIRRYNAVFAFTSIKCQVGHDNTNFMPFQIHGEMYHLQGPLLTENDNTAKYASLYIYDPQYASSIRASNNNDLDQDIINGLSYMLHEKNPHVQLYKTAHELLMNTTSSASEVPFVRISPSVTIELVAGSDRRTENLPTSDEIAGIIPNEHTAEGFRDIRIYLRSVRGVNSHTTISQNHALYMPLHYTLLFPMGDLGWHWGLRLADGSTRLTQRAYYRYRLHQRANEYPSLFLAKRLFQQYLVDVWAICDQNRLDWIRSHQSALRADLYYGLQDALISEDVDAASLGKRFILPSSYTGGPRRELLPGQHASDRPDLVARVFDLKVKELLKDLKVKKVFGSYRGLMRTIEYQKRGLPHLHLPLFLDATHNIDTSAKVDQIISAELPSKESDPELYEVITKSMVHGPCGAINPKSPCMVKDIHGLLRCTKRFPKPHSEQTIVTENGYPIYKRSATVNPANLYTIPDPRMAGSSRSRIPIDNGWIVPYNPFLSKKYKAHINVECCQGVQAVKYINKYVYKGSDRTTMKLSDTNDEIDKYLQGRYIGPSEAFGKLFEYKVHEEDPTVTSLALHLPNEQPVFFPEDASAPQIQHILQTSTSMLIAYFKYYEENPTAEKHLYQEFPRYFVCVGL</sequence>